<feature type="compositionally biased region" description="Polar residues" evidence="1">
    <location>
        <begin position="646"/>
        <end position="656"/>
    </location>
</feature>
<evidence type="ECO:0000259" key="2">
    <source>
        <dbReference type="PROSITE" id="PS51038"/>
    </source>
</evidence>
<feature type="compositionally biased region" description="Low complexity" evidence="1">
    <location>
        <begin position="685"/>
        <end position="698"/>
    </location>
</feature>
<dbReference type="AlphaFoldDB" id="A0ABD2VZJ8"/>
<dbReference type="PROSITE" id="PS51038">
    <property type="entry name" value="BAH"/>
    <property type="match status" value="1"/>
</dbReference>
<protein>
    <recommendedName>
        <fullName evidence="2">BAH domain-containing protein</fullName>
    </recommendedName>
</protein>
<dbReference type="InterPro" id="IPR043151">
    <property type="entry name" value="BAH_sf"/>
</dbReference>
<feature type="region of interest" description="Disordered" evidence="1">
    <location>
        <begin position="967"/>
        <end position="1006"/>
    </location>
</feature>
<feature type="compositionally biased region" description="Basic residues" evidence="1">
    <location>
        <begin position="599"/>
        <end position="608"/>
    </location>
</feature>
<keyword evidence="4" id="KW-1185">Reference proteome</keyword>
<dbReference type="SMART" id="SM00439">
    <property type="entry name" value="BAH"/>
    <property type="match status" value="1"/>
</dbReference>
<reference evidence="3 4" key="1">
    <citation type="journal article" date="2024" name="bioRxiv">
        <title>A reference genome for Trichogramma kaykai: A tiny desert-dwelling parasitoid wasp with competing sex-ratio distorters.</title>
        <authorList>
            <person name="Culotta J."/>
            <person name="Lindsey A.R."/>
        </authorList>
    </citation>
    <scope>NUCLEOTIDE SEQUENCE [LARGE SCALE GENOMIC DNA]</scope>
    <source>
        <strain evidence="3 4">KSX58</strain>
    </source>
</reference>
<gene>
    <name evidence="3" type="ORF">TKK_018562</name>
</gene>
<feature type="compositionally biased region" description="Low complexity" evidence="1">
    <location>
        <begin position="188"/>
        <end position="211"/>
    </location>
</feature>
<dbReference type="PANTHER" id="PTHR46576">
    <property type="entry name" value="BROMO ADJACENT HOMOLOGY DOMAIN-CONTAINING 1 PROTEIN"/>
    <property type="match status" value="1"/>
</dbReference>
<dbReference type="Pfam" id="PF01426">
    <property type="entry name" value="BAH"/>
    <property type="match status" value="1"/>
</dbReference>
<dbReference type="Gene3D" id="2.30.30.490">
    <property type="match status" value="1"/>
</dbReference>
<feature type="compositionally biased region" description="Polar residues" evidence="1">
    <location>
        <begin position="520"/>
        <end position="536"/>
    </location>
</feature>
<feature type="compositionally biased region" description="Basic residues" evidence="1">
    <location>
        <begin position="545"/>
        <end position="554"/>
    </location>
</feature>
<sequence>MYLEPLDFYRTYCPQYYSTPPQYQELCYPPSYPPHTHPHPPPYYKYAPPYRRGYYGYQESGAGPGGPGASGAVEYQPPPGEYLYYGGYPPPPPPPPLPNPAYMPGRPFVDHTFQGCPCPMQSCPKNADTGPLIGNGKGAPVAQQGPGLSLPPSALVGPPSPARGLAGLAPPHGANAWDTDRLQKQHNSGSAGSGSHTATARSSSHQQQQQQQQQQLQLQLQQDQQQQQQQQQKLQLLQQKKQQQHVSATSSFSTIDYSKSMTTTTTLTSTISAAAATAATSRTVKTAECEEGNTCKERALQKQCICSLRQSPSKMKRHATIDEMGSSPGSVVGSSATRIACEVKIEQSVSPASDSVGSTTCEPEASSTPMKLHHHQPHNHPQHHHPHHHHHHHGLNIENNNVKCEACSSGSVSDQTELESESQHHHHAQTPMVCRVKCETGCGGCDILKCEQCIKESGQLSNSEIDKDSGILEDDAGCGKMEIDTEVKEELNALTDSGEWQKPDYEAEASDLGLSKSEDTMQLTSSTDNSFSQNNDSIDKESLKKKSSKKVAQKRKIESSNKFEAAAKKLKIKTASEIEKCASSYEETINFVAQQCSVKKPKTSKKTLKNATAVTKSKKLTNVKTDDKIKPKAQKNSKKTAEPKNAKNQPSVSTSKPVAVFKSLEIKVNNVKAVDAKINDGKKQNSTNTSSSDSNLLPNPIKLVKLKNGLKKSSESLVVPDTAAKKNAKCKSKVQKKNRKDSEETAVTAKEHSSEVVDSNKSLELPRRLSFKPKWSNGWSWEGEPFEATVDLTNEHSVTRICYARMRHQSGDVLQPKDCVLLKSGPRKADLPYVAKIAALWENPEDGEMMFSLLWYYRPEHTEQGRTKYDYDEEVFASKHRDVNSVACIEDKCYVLTETEYGRYRKNLRKTEEGIEGPCLTSLVVPPSTEAYPRVSRQPPNPVPHDLVLFCRNVYDYRLKKIIREHKYTRNHHTKRLRRRTKSASPHSAADSAEAKTHKKKKINER</sequence>
<dbReference type="Proteomes" id="UP001627154">
    <property type="component" value="Unassembled WGS sequence"/>
</dbReference>
<dbReference type="EMBL" id="JBJJXI010000151">
    <property type="protein sequence ID" value="KAL3385827.1"/>
    <property type="molecule type" value="Genomic_DNA"/>
</dbReference>
<name>A0ABD2VZJ8_9HYME</name>
<dbReference type="InterPro" id="IPR053032">
    <property type="entry name" value="BAH_domain-containing"/>
</dbReference>
<evidence type="ECO:0000256" key="1">
    <source>
        <dbReference type="SAM" id="MobiDB-lite"/>
    </source>
</evidence>
<feature type="compositionally biased region" description="Basic residues" evidence="1">
    <location>
        <begin position="726"/>
        <end position="739"/>
    </location>
</feature>
<dbReference type="PANTHER" id="PTHR46576:SF1">
    <property type="entry name" value="BROMO ADJACENT HOMOLOGY DOMAIN-CONTAINING 1 PROTEIN"/>
    <property type="match status" value="1"/>
</dbReference>
<evidence type="ECO:0000313" key="4">
    <source>
        <dbReference type="Proteomes" id="UP001627154"/>
    </source>
</evidence>
<dbReference type="InterPro" id="IPR001025">
    <property type="entry name" value="BAH_dom"/>
</dbReference>
<feature type="compositionally biased region" description="Basic residues" evidence="1">
    <location>
        <begin position="371"/>
        <end position="394"/>
    </location>
</feature>
<comment type="caution">
    <text evidence="3">The sequence shown here is derived from an EMBL/GenBank/DDBJ whole genome shotgun (WGS) entry which is preliminary data.</text>
</comment>
<feature type="compositionally biased region" description="Polar residues" evidence="1">
    <location>
        <begin position="348"/>
        <end position="369"/>
    </location>
</feature>
<feature type="region of interest" description="Disordered" evidence="1">
    <location>
        <begin position="496"/>
        <end position="558"/>
    </location>
</feature>
<feature type="compositionally biased region" description="Basic residues" evidence="1">
    <location>
        <begin position="997"/>
        <end position="1006"/>
    </location>
</feature>
<feature type="region of interest" description="Disordered" evidence="1">
    <location>
        <begin position="599"/>
        <end position="656"/>
    </location>
</feature>
<organism evidence="3 4">
    <name type="scientific">Trichogramma kaykai</name>
    <dbReference type="NCBI Taxonomy" id="54128"/>
    <lineage>
        <taxon>Eukaryota</taxon>
        <taxon>Metazoa</taxon>
        <taxon>Ecdysozoa</taxon>
        <taxon>Arthropoda</taxon>
        <taxon>Hexapoda</taxon>
        <taxon>Insecta</taxon>
        <taxon>Pterygota</taxon>
        <taxon>Neoptera</taxon>
        <taxon>Endopterygota</taxon>
        <taxon>Hymenoptera</taxon>
        <taxon>Apocrita</taxon>
        <taxon>Proctotrupomorpha</taxon>
        <taxon>Chalcidoidea</taxon>
        <taxon>Trichogrammatidae</taxon>
        <taxon>Trichogramma</taxon>
    </lineage>
</organism>
<feature type="compositionally biased region" description="Basic residues" evidence="1">
    <location>
        <begin position="967"/>
        <end position="982"/>
    </location>
</feature>
<feature type="domain" description="BAH" evidence="2">
    <location>
        <begin position="812"/>
        <end position="936"/>
    </location>
</feature>
<feature type="region of interest" description="Disordered" evidence="1">
    <location>
        <begin position="677"/>
        <end position="698"/>
    </location>
</feature>
<feature type="region of interest" description="Disordered" evidence="1">
    <location>
        <begin position="129"/>
        <end position="211"/>
    </location>
</feature>
<proteinExistence type="predicted"/>
<feature type="region of interest" description="Disordered" evidence="1">
    <location>
        <begin position="725"/>
        <end position="753"/>
    </location>
</feature>
<evidence type="ECO:0000313" key="3">
    <source>
        <dbReference type="EMBL" id="KAL3385827.1"/>
    </source>
</evidence>
<accession>A0ABD2VZJ8</accession>
<feature type="region of interest" description="Disordered" evidence="1">
    <location>
        <begin position="348"/>
        <end position="395"/>
    </location>
</feature>